<proteinExistence type="predicted"/>
<evidence type="ECO:0008006" key="3">
    <source>
        <dbReference type="Google" id="ProtNLM"/>
    </source>
</evidence>
<sequence>MNPDPKTLAIESYVDAALELNQITLTPELRLDVVKQFTLLRQMKATLDSQPISIDEEPSNLYRL</sequence>
<reference evidence="1 2" key="1">
    <citation type="submission" date="2009-10" db="EMBL/GenBank/DDBJ databases">
        <title>Complete sequence of Halothiobacillus neapolitanus c2.</title>
        <authorList>
            <consortium name="US DOE Joint Genome Institute"/>
            <person name="Lucas S."/>
            <person name="Copeland A."/>
            <person name="Lapidus A."/>
            <person name="Glavina del Rio T."/>
            <person name="Tice H."/>
            <person name="Bruce D."/>
            <person name="Goodwin L."/>
            <person name="Pitluck S."/>
            <person name="Davenport K."/>
            <person name="Brettin T."/>
            <person name="Detter J.C."/>
            <person name="Han C."/>
            <person name="Tapia R."/>
            <person name="Larimer F."/>
            <person name="Land M."/>
            <person name="Hauser L."/>
            <person name="Kyrpides N."/>
            <person name="Mikhailova N."/>
            <person name="Kerfeld C."/>
            <person name="Cannon G."/>
            <person name="Heinhort S."/>
        </authorList>
    </citation>
    <scope>NUCLEOTIDE SEQUENCE [LARGE SCALE GENOMIC DNA]</scope>
    <source>
        <strain evidence="2">ATCC 23641 / c2</strain>
    </source>
</reference>
<dbReference type="HOGENOM" id="CLU_2861527_0_0_6"/>
<gene>
    <name evidence="1" type="ordered locus">Hneap_0847</name>
</gene>
<dbReference type="Proteomes" id="UP000009102">
    <property type="component" value="Chromosome"/>
</dbReference>
<organism evidence="1 2">
    <name type="scientific">Halothiobacillus neapolitanus (strain ATCC 23641 / DSM 15147 / CIP 104769 / NCIMB 8539 / c2)</name>
    <name type="common">Thiobacillus neapolitanus</name>
    <dbReference type="NCBI Taxonomy" id="555778"/>
    <lineage>
        <taxon>Bacteria</taxon>
        <taxon>Pseudomonadati</taxon>
        <taxon>Pseudomonadota</taxon>
        <taxon>Gammaproteobacteria</taxon>
        <taxon>Chromatiales</taxon>
        <taxon>Halothiobacillaceae</taxon>
        <taxon>Halothiobacillus</taxon>
    </lineage>
</organism>
<keyword evidence="2" id="KW-1185">Reference proteome</keyword>
<accession>D0KZ19</accession>
<dbReference type="EMBL" id="CP001801">
    <property type="protein sequence ID" value="ACX95692.1"/>
    <property type="molecule type" value="Genomic_DNA"/>
</dbReference>
<dbReference type="AlphaFoldDB" id="D0KZ19"/>
<name>D0KZ19_HALNC</name>
<protein>
    <recommendedName>
        <fullName evidence="3">DUF4089 domain-containing protein</fullName>
    </recommendedName>
</protein>
<dbReference type="RefSeq" id="WP_012823728.1">
    <property type="nucleotide sequence ID" value="NC_013422.1"/>
</dbReference>
<dbReference type="STRING" id="555778.Hneap_0847"/>
<evidence type="ECO:0000313" key="1">
    <source>
        <dbReference type="EMBL" id="ACX95692.1"/>
    </source>
</evidence>
<evidence type="ECO:0000313" key="2">
    <source>
        <dbReference type="Proteomes" id="UP000009102"/>
    </source>
</evidence>
<dbReference type="KEGG" id="hna:Hneap_0847"/>